<evidence type="ECO:0000313" key="2">
    <source>
        <dbReference type="Proteomes" id="UP000001548"/>
    </source>
</evidence>
<accession>D3KGZ4</accession>
<keyword evidence="2" id="KW-1185">Reference proteome</keyword>
<organism evidence="1 2">
    <name type="scientific">Giardia intestinalis (strain ATCC 50803 / WB clone C6)</name>
    <name type="common">Giardia lamblia</name>
    <dbReference type="NCBI Taxonomy" id="184922"/>
    <lineage>
        <taxon>Eukaryota</taxon>
        <taxon>Metamonada</taxon>
        <taxon>Diplomonadida</taxon>
        <taxon>Hexamitidae</taxon>
        <taxon>Giardiinae</taxon>
        <taxon>Giardia</taxon>
    </lineage>
</organism>
<name>D3KGZ4_GIAIC</name>
<dbReference type="VEuPathDB" id="GiardiaDB:GL50803_17439"/>
<dbReference type="OMA" id="LPNECEY"/>
<reference evidence="1 2" key="1">
    <citation type="journal article" date="2007" name="Science">
        <title>Genomic minimalism in the early diverging intestinal parasite Giardia lamblia.</title>
        <authorList>
            <person name="Morrison H.G."/>
            <person name="McArthur A.G."/>
            <person name="Gillin F.D."/>
            <person name="Aley S.B."/>
            <person name="Adam R.D."/>
            <person name="Olsen G.J."/>
            <person name="Best A.A."/>
            <person name="Cande W.Z."/>
            <person name="Chen F."/>
            <person name="Cipriano M.J."/>
            <person name="Davids B.J."/>
            <person name="Dawson S.C."/>
            <person name="Elmendorf H.G."/>
            <person name="Hehl A.B."/>
            <person name="Holder M.E."/>
            <person name="Huse S.M."/>
            <person name="Kim U.U."/>
            <person name="Lasek-Nesselquist E."/>
            <person name="Manning G."/>
            <person name="Nigam A."/>
            <person name="Nixon J.E."/>
            <person name="Palm D."/>
            <person name="Passamaneck N.E."/>
            <person name="Prabhu A."/>
            <person name="Reich C.I."/>
            <person name="Reiner D.S."/>
            <person name="Samuelson J."/>
            <person name="Svard S.G."/>
            <person name="Sogin M.L."/>
        </authorList>
    </citation>
    <scope>NUCLEOTIDE SEQUENCE [LARGE SCALE GENOMIC DNA]</scope>
    <source>
        <strain evidence="1 2">WB C6</strain>
    </source>
</reference>
<dbReference type="Proteomes" id="UP000001548">
    <property type="component" value="Unassembled WGS sequence"/>
</dbReference>
<protein>
    <submittedName>
        <fullName evidence="1">Uncharacterized protein</fullName>
    </submittedName>
</protein>
<dbReference type="HOGENOM" id="CLU_235442_0_0_1"/>
<sequence>MSNEACFVEVGPQHHQAGTISLESLTSMFLKSFEDHHIDIPFSNVEKWMKDWAPVEQYLHATRPIGSIGSYASPEEQTKHFVSLLLCFAIDFNSSIEDTRDTFCSGEDDSLLLLLIIYTELFVAHVRGPAHFAVKHACIIEDYLHEFCDAAKDLLTGLRPVVLTANSGCRPQGARPAGSSISVMLICHVLWFLLPKTKVDRFKLCHAKLQHVPYYLIADTTIGLTWRCAMVNYIVENRLIWEKDVDSDVFLTSVFKPCLDGINSLVLQLDLHTDAGIMQLLKSMLFIYLLIETYDIDRLFKILKDADSSFADTDYNGTASYFGFLDAVSIRSVHTTDPNARKTLVRTRSVSNLQTHSLTMPSSNQPTTITSFTCFITLLTTWAKLIYTQRDELMTNPCAFQEICRLLFCSVSVLLFSLLTCLGNLSSSAVPLSLTNFSYILRCGLLFVGANPLGKATELEYQAACLLYHLDKVVQCHLDTVAHQKLDLLGFIEDDKLRNTKDFLFRQVHAEKDAEHNNNVCSYFGLSSEEVGLSGVTPVHLKYTSAGSLYLLPTVSNDLFSPGPSYLIQSAADPCLHTLPFLRTQVVAAVQFIIFHVAQHENAIISGSFYPETISIKILDPQFSAVIEVIAEYLSHEELSIDKDLSELLSSSFIQSLMLLLYAYSVCYSKQFLDKNNILYSQRYHLLSVIVQLILDLLLTLPHESVLSALLYKPELCLLPSALLSIFQSLSCPKQIHLHMPLLLVVLDLFNEFVCRVTKYTTACPALTSPCDNDISADVKTLVSSTDFAKSAINLMERLITGEWANIGRNCSSVVELLLLGLIEYFHLSPKSTTLLTQQRKVPLHIIKFLKSITLHMQTKQPIESSKSSSEDIVLFSAMGDISFLMNSRTIEISISILLFYKSDLITFIKDSYSTGTLECIVNIFLSNPPRYPYSRCRYLPFFAYVFIYGYPNKSLAHTAGSVIWTSANYLLWPSSLLYGFLDTLAILRTSRHSFGFYNLLLHQLFAGILGRNSLDRLSSFPSVLQLKQALEPRAQFNDILELECCAPYAKQQEMEPLPFCIVIIEHLLSLFKIQKPLSTWQSVQALAVPSLSVKDIFSVNLPDALFNIRENEVQIRRGPHMQKFKQFLMRVFYLNNTHNAKRIQSFASVCSLRSHIIYLSNRLRNDPLLPLILLFILLHTTCSLKNWIYEIAGWTTAYECVPVFTNTLCSIWHAIPALMQESDCNDLHHKYLHLLVDLLEELLLNSFHSPQRLSTTSGVLRSTYDNARTMRKKHSPSEFKVDSTLSPANMYYADGQLIFNTAAVFAIWTGYLHLLLSFLTTKNVVATVESAKINPLKLVLVLTALLENCWVVSSACSPNSFIQPLCSNISKLQSQALPLMVQLLADMCSLPNECEYINFILSCERSDVPNFSILKSLIKKFNVGAYQHHKTKGKQRIASPPTLLSVNSLEIEKSHAFICQQLKKYFKDDDIICWLFKNKWSFFHVARSVNIALCAKLGFEFYHTRLSDPGFEDFLCNLLHYFRFFYNPRAMQWVAFSEKVTNHNQIFSQIEVDCPGFPELPSCSLVDLIVHTLKLSLAVPSLLGNSVRLLEVLSFVTLLSNHIFHPNSSFTYEDIQVLSSVLQLVLQSHNPREFEKGVMAIHAVIANLFILEEEYHRVPSCTIVTRAELSTRYDSVLQEDTGLKLLLRGGSAMLPLSPSLIPVASLRFMLEHKGWNNSETTTLVIALIEFIFSREHRASIFLSSQVCFQLLNNMIATNLIDSYCKKMKIIQTMMEGIRILPLSKLCTSDLSFSTRYDVFVLCLHAVTYKLQQDIRTCAPGSIDMTKLLPNTNVLQREEEAKQNTNAYSSAREVLCTEDKKSYGCLVQALKDYCTECVFPHSPMYSDLHETIPIPNQMQPPNRCIFEDLGDESLALSP</sequence>
<proteinExistence type="predicted"/>
<dbReference type="EMBL" id="AACB03000002">
    <property type="protein sequence ID" value="KAE8304148.1"/>
    <property type="molecule type" value="Genomic_DNA"/>
</dbReference>
<evidence type="ECO:0000313" key="1">
    <source>
        <dbReference type="EMBL" id="KAE8304148.1"/>
    </source>
</evidence>
<comment type="caution">
    <text evidence="1">The sequence shown here is derived from an EMBL/GenBank/DDBJ whole genome shotgun (WGS) entry which is preliminary data.</text>
</comment>
<gene>
    <name evidence="1" type="ORF">GL50803_0017439</name>
</gene>